<accession>A0A0L6TWW8</accession>
<keyword evidence="3" id="KW-1185">Reference proteome</keyword>
<evidence type="ECO:0000313" key="2">
    <source>
        <dbReference type="EMBL" id="KNZ40766.1"/>
    </source>
</evidence>
<dbReference type="InterPro" id="IPR042070">
    <property type="entry name" value="PucR_C-HTH_sf"/>
</dbReference>
<dbReference type="EMBL" id="LGYO01000044">
    <property type="protein sequence ID" value="KNZ40766.1"/>
    <property type="molecule type" value="Genomic_DNA"/>
</dbReference>
<evidence type="ECO:0000259" key="1">
    <source>
        <dbReference type="Pfam" id="PF13556"/>
    </source>
</evidence>
<dbReference type="InterPro" id="IPR025736">
    <property type="entry name" value="PucR_C-HTH_dom"/>
</dbReference>
<organism evidence="2 3">
    <name type="scientific">Acetobacterium bakii</name>
    <dbReference type="NCBI Taxonomy" id="52689"/>
    <lineage>
        <taxon>Bacteria</taxon>
        <taxon>Bacillati</taxon>
        <taxon>Bacillota</taxon>
        <taxon>Clostridia</taxon>
        <taxon>Eubacteriales</taxon>
        <taxon>Eubacteriaceae</taxon>
        <taxon>Acetobacterium</taxon>
    </lineage>
</organism>
<dbReference type="AlphaFoldDB" id="A0A0L6TWW8"/>
<dbReference type="Pfam" id="PF13556">
    <property type="entry name" value="HTH_30"/>
    <property type="match status" value="1"/>
</dbReference>
<dbReference type="OrthoDB" id="9792148at2"/>
<dbReference type="RefSeq" id="WP_050741371.1">
    <property type="nucleotide sequence ID" value="NZ_LGYO01000044.1"/>
</dbReference>
<feature type="domain" description="PucR C-terminal helix-turn-helix" evidence="1">
    <location>
        <begin position="2"/>
        <end position="46"/>
    </location>
</feature>
<evidence type="ECO:0000313" key="3">
    <source>
        <dbReference type="Proteomes" id="UP000036873"/>
    </source>
</evidence>
<dbReference type="PATRIC" id="fig|52689.4.peg.2687"/>
<gene>
    <name evidence="2" type="ORF">AKG39_15800</name>
</gene>
<proteinExistence type="predicted"/>
<comment type="caution">
    <text evidence="2">The sequence shown here is derived from an EMBL/GenBank/DDBJ whole genome shotgun (WGS) entry which is preliminary data.</text>
</comment>
<dbReference type="Proteomes" id="UP000036873">
    <property type="component" value="Unassembled WGS sequence"/>
</dbReference>
<name>A0A0L6TWW8_9FIRM</name>
<protein>
    <recommendedName>
        <fullName evidence="1">PucR C-terminal helix-turn-helix domain-containing protein</fullName>
    </recommendedName>
</protein>
<dbReference type="Gene3D" id="1.10.10.2840">
    <property type="entry name" value="PucR C-terminal helix-turn-helix domain"/>
    <property type="match status" value="1"/>
</dbReference>
<sequence length="63" mass="7435">MSIAKTIRIIYLQRATFLYQLKRITEIFGLDLSDYKIRLHLMLSFEILGKKPIPQSGRRLVIN</sequence>
<dbReference type="STRING" id="52689.AKG39_15800"/>
<reference evidence="3" key="1">
    <citation type="submission" date="2015-07" db="EMBL/GenBank/DDBJ databases">
        <title>Draft genome sequence of Acetobacterium bakii DSM 8293, a potential psychrophilic chemical producer through syngas fermentation.</title>
        <authorList>
            <person name="Song Y."/>
            <person name="Hwang S."/>
            <person name="Cho B.-K."/>
        </authorList>
    </citation>
    <scope>NUCLEOTIDE SEQUENCE [LARGE SCALE GENOMIC DNA]</scope>
    <source>
        <strain evidence="3">DSM 8239</strain>
    </source>
</reference>